<organism evidence="1 3">
    <name type="scientific">Cellulomonas hominis</name>
    <dbReference type="NCBI Taxonomy" id="156981"/>
    <lineage>
        <taxon>Bacteria</taxon>
        <taxon>Bacillati</taxon>
        <taxon>Actinomycetota</taxon>
        <taxon>Actinomycetes</taxon>
        <taxon>Micrococcales</taxon>
        <taxon>Cellulomonadaceae</taxon>
        <taxon>Cellulomonas</taxon>
    </lineage>
</organism>
<sequence>MTAVPVETLTDEELAILAGPGGLVVAPYLATLGDAERETAVRTAYRGLQARGIVDPPTPRALADAVGEPSVEVQVRQDVLSLITLRRAARVVVAVGRTTLATQDYWYAHVVDDVVVVEQVGSDGLHRFALADADALVGLVTAASVHPECGDSAGEPVALPGDGSEPPLEVAEALGAALLRTDVVVRHADDRHPPLLGLFTGPGGAWVVEAREGTGTPPVARPAARAEVEDLVRTTVLDAVAAVAGA</sequence>
<dbReference type="OrthoDB" id="4827166at2"/>
<name>A0A511FEJ1_9CELL</name>
<evidence type="ECO:0000313" key="1">
    <source>
        <dbReference type="EMBL" id="GEL47602.1"/>
    </source>
</evidence>
<dbReference type="Proteomes" id="UP000564629">
    <property type="component" value="Unassembled WGS sequence"/>
</dbReference>
<dbReference type="Proteomes" id="UP000321723">
    <property type="component" value="Unassembled WGS sequence"/>
</dbReference>
<accession>A0A511FEJ1</accession>
<reference evidence="2 4" key="2">
    <citation type="submission" date="2020-08" db="EMBL/GenBank/DDBJ databases">
        <title>Sequencing the genomes of 1000 actinobacteria strains.</title>
        <authorList>
            <person name="Klenk H.-P."/>
        </authorList>
    </citation>
    <scope>NUCLEOTIDE SEQUENCE [LARGE SCALE GENOMIC DNA]</scope>
    <source>
        <strain evidence="2 4">DSM 9581</strain>
    </source>
</reference>
<reference evidence="1 3" key="1">
    <citation type="submission" date="2019-07" db="EMBL/GenBank/DDBJ databases">
        <title>Whole genome shotgun sequence of Cellulomonas hominis NBRC 16055.</title>
        <authorList>
            <person name="Hosoyama A."/>
            <person name="Uohara A."/>
            <person name="Ohji S."/>
            <person name="Ichikawa N."/>
        </authorList>
    </citation>
    <scope>NUCLEOTIDE SEQUENCE [LARGE SCALE GENOMIC DNA]</scope>
    <source>
        <strain evidence="1 3">NBRC 16055</strain>
    </source>
</reference>
<protein>
    <recommendedName>
        <fullName evidence="5">ESX secretion-associated protein EspG</fullName>
    </recommendedName>
</protein>
<dbReference type="AlphaFoldDB" id="A0A511FEJ1"/>
<proteinExistence type="predicted"/>
<dbReference type="EMBL" id="BJVQ01000042">
    <property type="protein sequence ID" value="GEL47602.1"/>
    <property type="molecule type" value="Genomic_DNA"/>
</dbReference>
<evidence type="ECO:0000313" key="4">
    <source>
        <dbReference type="Proteomes" id="UP000564629"/>
    </source>
</evidence>
<evidence type="ECO:0000313" key="3">
    <source>
        <dbReference type="Proteomes" id="UP000321723"/>
    </source>
</evidence>
<comment type="caution">
    <text evidence="1">The sequence shown here is derived from an EMBL/GenBank/DDBJ whole genome shotgun (WGS) entry which is preliminary data.</text>
</comment>
<evidence type="ECO:0008006" key="5">
    <source>
        <dbReference type="Google" id="ProtNLM"/>
    </source>
</evidence>
<dbReference type="EMBL" id="JACHDN010000001">
    <property type="protein sequence ID" value="MBB5472830.1"/>
    <property type="molecule type" value="Genomic_DNA"/>
</dbReference>
<keyword evidence="3" id="KW-1185">Reference proteome</keyword>
<gene>
    <name evidence="1" type="ORF">CHO01_27180</name>
    <name evidence="2" type="ORF">HNR08_001566</name>
</gene>
<evidence type="ECO:0000313" key="2">
    <source>
        <dbReference type="EMBL" id="MBB5472830.1"/>
    </source>
</evidence>
<dbReference type="RefSeq" id="WP_146838841.1">
    <property type="nucleotide sequence ID" value="NZ_BJVQ01000042.1"/>
</dbReference>